<dbReference type="Gene3D" id="2.40.10.10">
    <property type="entry name" value="Trypsin-like serine proteases"/>
    <property type="match status" value="1"/>
</dbReference>
<dbReference type="EMBL" id="GECU01020882">
    <property type="protein sequence ID" value="JAS86824.1"/>
    <property type="molecule type" value="Transcribed_RNA"/>
</dbReference>
<gene>
    <name evidence="4" type="ORF">g.52683</name>
</gene>
<comment type="similarity">
    <text evidence="2">Belongs to the peptidase S1 family. CLIP subfamily.</text>
</comment>
<feature type="non-terminal residue" evidence="4">
    <location>
        <position position="1"/>
    </location>
</feature>
<dbReference type="AlphaFoldDB" id="A0A1B6IIS1"/>
<organism evidence="4">
    <name type="scientific">Homalodisca liturata</name>
    <dbReference type="NCBI Taxonomy" id="320908"/>
    <lineage>
        <taxon>Eukaryota</taxon>
        <taxon>Metazoa</taxon>
        <taxon>Ecdysozoa</taxon>
        <taxon>Arthropoda</taxon>
        <taxon>Hexapoda</taxon>
        <taxon>Insecta</taxon>
        <taxon>Pterygota</taxon>
        <taxon>Neoptera</taxon>
        <taxon>Paraneoptera</taxon>
        <taxon>Hemiptera</taxon>
        <taxon>Auchenorrhyncha</taxon>
        <taxon>Membracoidea</taxon>
        <taxon>Cicadellidae</taxon>
        <taxon>Cicadellinae</taxon>
        <taxon>Proconiini</taxon>
        <taxon>Homalodisca</taxon>
    </lineage>
</organism>
<dbReference type="InterPro" id="IPR009003">
    <property type="entry name" value="Peptidase_S1_PA"/>
</dbReference>
<evidence type="ECO:0000256" key="2">
    <source>
        <dbReference type="ARBA" id="ARBA00024195"/>
    </source>
</evidence>
<reference evidence="4" key="1">
    <citation type="submission" date="2015-11" db="EMBL/GenBank/DDBJ databases">
        <title>De novo transcriptome assembly of four potential Pierce s Disease insect vectors from Arizona vineyards.</title>
        <authorList>
            <person name="Tassone E.E."/>
        </authorList>
    </citation>
    <scope>NUCLEOTIDE SEQUENCE</scope>
</reference>
<dbReference type="GO" id="GO:0006508">
    <property type="term" value="P:proteolysis"/>
    <property type="evidence" value="ECO:0007669"/>
    <property type="project" value="InterPro"/>
</dbReference>
<evidence type="ECO:0000313" key="4">
    <source>
        <dbReference type="EMBL" id="JAS86824.1"/>
    </source>
</evidence>
<dbReference type="SUPFAM" id="SSF50494">
    <property type="entry name" value="Trypsin-like serine proteases"/>
    <property type="match status" value="1"/>
</dbReference>
<evidence type="ECO:0000256" key="1">
    <source>
        <dbReference type="ARBA" id="ARBA00023157"/>
    </source>
</evidence>
<proteinExistence type="inferred from homology"/>
<dbReference type="InterPro" id="IPR051487">
    <property type="entry name" value="Ser/Thr_Proteases_Immune/Dev"/>
</dbReference>
<evidence type="ECO:0000259" key="3">
    <source>
        <dbReference type="PROSITE" id="PS50240"/>
    </source>
</evidence>
<dbReference type="PROSITE" id="PS50240">
    <property type="entry name" value="TRYPSIN_DOM"/>
    <property type="match status" value="1"/>
</dbReference>
<sequence>LLQHRQIRELLEKETVCGIKTYIYPNNQTFLTPFFCTTPNNCVHELEPKERKKRLDRTAWFDICRRGSEFDSSLSGKTSCCHPSDMKLVDYVKNSVKWEFRELPTYLKYAPGLRSAYKCEEYYRYVCENVVNWCVHYQEDDFAIPGEIPHMAQIGFIVPKMMLFYCGGAIISPRYVISSTTCGMEREIIANVVLVGDFNRTILIDNPGWEKLYQLREILPYPFKRKLRVSPRGVLDNDLRDFILDNGRNNDRFVDLALYRTIDDIVFSPRIRPICLYYYPVNKIDLAWFTGFGYLPADQHDLRTYYKGNHFKRTNLMKVAEVYINRGLELTLLPHEERFKEARKRWDECNNPLLFKKDIHHPYYTKYGVADHYLFCGENTNPIHGPCRYDNGGPLQLELTVPYCSSQLLGVLSVGHFRCNDTNPLVYVNVTKFLKEIEDVVYPYPFLDFINEGTPKCLSEHSGGVNSYASLLHIDP</sequence>
<protein>
    <recommendedName>
        <fullName evidence="3">Peptidase S1 domain-containing protein</fullName>
    </recommendedName>
</protein>
<dbReference type="InterPro" id="IPR001254">
    <property type="entry name" value="Trypsin_dom"/>
</dbReference>
<accession>A0A1B6IIS1</accession>
<keyword evidence="1" id="KW-1015">Disulfide bond</keyword>
<dbReference type="SMART" id="SM00020">
    <property type="entry name" value="Tryp_SPc"/>
    <property type="match status" value="1"/>
</dbReference>
<dbReference type="GO" id="GO:0004252">
    <property type="term" value="F:serine-type endopeptidase activity"/>
    <property type="evidence" value="ECO:0007669"/>
    <property type="project" value="InterPro"/>
</dbReference>
<dbReference type="PANTHER" id="PTHR24256">
    <property type="entry name" value="TRYPTASE-RELATED"/>
    <property type="match status" value="1"/>
</dbReference>
<feature type="domain" description="Peptidase S1" evidence="3">
    <location>
        <begin position="130"/>
        <end position="455"/>
    </location>
</feature>
<name>A0A1B6IIS1_9HEMI</name>
<dbReference type="InterPro" id="IPR043504">
    <property type="entry name" value="Peptidase_S1_PA_chymotrypsin"/>
</dbReference>